<dbReference type="EMBL" id="BAAFSV010000005">
    <property type="protein sequence ID" value="GAB1318656.1"/>
    <property type="molecule type" value="Genomic_DNA"/>
</dbReference>
<dbReference type="Proteomes" id="UP001628179">
    <property type="component" value="Unassembled WGS sequence"/>
</dbReference>
<dbReference type="GeneID" id="98179608"/>
<dbReference type="InterPro" id="IPR052895">
    <property type="entry name" value="HetReg/Transcr_Mod"/>
</dbReference>
<keyword evidence="3" id="KW-1185">Reference proteome</keyword>
<dbReference type="RefSeq" id="XP_070920386.1">
    <property type="nucleotide sequence ID" value="XM_071064285.1"/>
</dbReference>
<evidence type="ECO:0000259" key="1">
    <source>
        <dbReference type="Pfam" id="PF06985"/>
    </source>
</evidence>
<dbReference type="Pfam" id="PF06985">
    <property type="entry name" value="HET"/>
    <property type="match status" value="1"/>
</dbReference>
<protein>
    <recommendedName>
        <fullName evidence="1">Heterokaryon incompatibility domain-containing protein</fullName>
    </recommendedName>
</protein>
<dbReference type="PANTHER" id="PTHR24148">
    <property type="entry name" value="ANKYRIN REPEAT DOMAIN-CONTAINING PROTEIN 39 HOMOLOG-RELATED"/>
    <property type="match status" value="1"/>
</dbReference>
<reference evidence="2 3" key="1">
    <citation type="submission" date="2024-09" db="EMBL/GenBank/DDBJ databases">
        <title>Itraconazole resistance in Madurella fahalii resulting from another homologue of gene encoding cytochrome P450 14-alpha sterol demethylase (CYP51).</title>
        <authorList>
            <person name="Yoshioka I."/>
            <person name="Fahal A.H."/>
            <person name="Kaneko S."/>
            <person name="Yaguchi T."/>
        </authorList>
    </citation>
    <scope>NUCLEOTIDE SEQUENCE [LARGE SCALE GENOMIC DNA]</scope>
    <source>
        <strain evidence="2 3">IFM 68171</strain>
    </source>
</reference>
<evidence type="ECO:0000313" key="3">
    <source>
        <dbReference type="Proteomes" id="UP001628179"/>
    </source>
</evidence>
<proteinExistence type="predicted"/>
<organism evidence="2 3">
    <name type="scientific">Madurella fahalii</name>
    <dbReference type="NCBI Taxonomy" id="1157608"/>
    <lineage>
        <taxon>Eukaryota</taxon>
        <taxon>Fungi</taxon>
        <taxon>Dikarya</taxon>
        <taxon>Ascomycota</taxon>
        <taxon>Pezizomycotina</taxon>
        <taxon>Sordariomycetes</taxon>
        <taxon>Sordariomycetidae</taxon>
        <taxon>Sordariales</taxon>
        <taxon>Sordariales incertae sedis</taxon>
        <taxon>Madurella</taxon>
    </lineage>
</organism>
<comment type="caution">
    <text evidence="2">The sequence shown here is derived from an EMBL/GenBank/DDBJ whole genome shotgun (WGS) entry which is preliminary data.</text>
</comment>
<evidence type="ECO:0000313" key="2">
    <source>
        <dbReference type="EMBL" id="GAB1318656.1"/>
    </source>
</evidence>
<name>A0ABQ0GLR2_9PEZI</name>
<dbReference type="InterPro" id="IPR010730">
    <property type="entry name" value="HET"/>
</dbReference>
<dbReference type="PANTHER" id="PTHR24148:SF64">
    <property type="entry name" value="HETEROKARYON INCOMPATIBILITY DOMAIN-CONTAINING PROTEIN"/>
    <property type="match status" value="1"/>
</dbReference>
<feature type="domain" description="Heterokaryon incompatibility" evidence="1">
    <location>
        <begin position="214"/>
        <end position="411"/>
    </location>
</feature>
<gene>
    <name evidence="2" type="ORF">MFIFM68171_08866</name>
</gene>
<accession>A0ABQ0GLR2</accession>
<sequence>MSPAMKMHESTRRGVVQIHEHCPQRPYVELTVPKDAQTVTAASFTTVSRDQGWADSKVQSYTWFEVVLRRPEGKKSDLGAIRIQHNRVANPEFFEVTTRWDAQLPELRSSVWLRSLRPGDVIQLVGKAVYPGWVNIVKEATIKIEYLPAIPGEAAELQQPPAPSIPVSYYRPLGYLNREIRLLVVQPGRFDEPVHARFAHLSLAGEPSDQHTSFEALSYCWGDSPERVDIALDTTNGTGTVPLNISGTVARAIRRLRRPDTPLRIWIDAICINQADVGERSQQVSIMGTIYSRAQAVHIWLDEGSTALEAALRVVRDISNCHRRVCPGGYECSCHGTPHTLCAADFDALERKEDVSFAGMLEIFHHHAYSTTTFDSYAIEAAGGKGNVHFAYFMQSLFQHPWFQRVWVVQEATLSQHCTLVHYGKEVINWAELLFVNRLIMSRHFDGQSPNLRGQLTMPAIWNTLAGVRDQTPLPQMGRPLELKPAAAVRGGDEHKPLRILQVFLAALDMKATDARDKLFALLSFGQETRVSIPPALRPDYTKSASEVMADFTRWWIHEYRSLDILSFIHCHPARAWQRTLSDSDPRATQPIARPTWAVATEGYSRWSHMTLLEQFPFFRTSADTVPNRALLQHPADSDATAGDSDARTKANQPPLLRLRGLKLATILAVAHPPKSMIYPYTYNHYRDKENNNEADAKLPSPEDVTVPTVFHHLLDPSGYTGMWSHPGISNKDDGMGPDVRNLIFTDHLRAHAGYFPEAVPGVDALHPTGISTGGGSAGAGAAGAGAAADITSGRKPAQEQQQGGERCYYERVTQHGELPACIGRCFFVASAGKGNRDRKVEGGGEALWGLCPWTVGEGDVVAVLAGGKVPFVLRPVLQPPGEEQLGFCYELIGECFVDWGDVMSGKWMRMRMAEGEMDVFVLV</sequence>